<feature type="compositionally biased region" description="Low complexity" evidence="1">
    <location>
        <begin position="32"/>
        <end position="114"/>
    </location>
</feature>
<dbReference type="Proteomes" id="UP000789706">
    <property type="component" value="Unassembled WGS sequence"/>
</dbReference>
<keyword evidence="2" id="KW-0812">Transmembrane</keyword>
<reference evidence="4" key="1">
    <citation type="submission" date="2021-06" db="EMBL/GenBank/DDBJ databases">
        <authorList>
            <person name="Kallberg Y."/>
            <person name="Tangrot J."/>
            <person name="Rosling A."/>
        </authorList>
    </citation>
    <scope>NUCLEOTIDE SEQUENCE</scope>
    <source>
        <strain evidence="4">AZ414A</strain>
    </source>
</reference>
<gene>
    <name evidence="4" type="ORF">DEBURN_LOCUS4293</name>
</gene>
<proteinExistence type="predicted"/>
<evidence type="ECO:0000256" key="2">
    <source>
        <dbReference type="SAM" id="Phobius"/>
    </source>
</evidence>
<dbReference type="AlphaFoldDB" id="A0A9N8WQP6"/>
<feature type="transmembrane region" description="Helical" evidence="2">
    <location>
        <begin position="120"/>
        <end position="137"/>
    </location>
</feature>
<keyword evidence="2" id="KW-0472">Membrane</keyword>
<comment type="caution">
    <text evidence="4">The sequence shown here is derived from an EMBL/GenBank/DDBJ whole genome shotgun (WGS) entry which is preliminary data.</text>
</comment>
<evidence type="ECO:0000313" key="4">
    <source>
        <dbReference type="EMBL" id="CAG8493308.1"/>
    </source>
</evidence>
<organism evidence="4 5">
    <name type="scientific">Diversispora eburnea</name>
    <dbReference type="NCBI Taxonomy" id="1213867"/>
    <lineage>
        <taxon>Eukaryota</taxon>
        <taxon>Fungi</taxon>
        <taxon>Fungi incertae sedis</taxon>
        <taxon>Mucoromycota</taxon>
        <taxon>Glomeromycotina</taxon>
        <taxon>Glomeromycetes</taxon>
        <taxon>Diversisporales</taxon>
        <taxon>Diversisporaceae</taxon>
        <taxon>Diversispora</taxon>
    </lineage>
</organism>
<keyword evidence="5" id="KW-1185">Reference proteome</keyword>
<keyword evidence="2" id="KW-1133">Transmembrane helix</keyword>
<feature type="signal peptide" evidence="3">
    <location>
        <begin position="1"/>
        <end position="25"/>
    </location>
</feature>
<keyword evidence="3" id="KW-0732">Signal</keyword>
<feature type="chain" id="PRO_5040492174" evidence="3">
    <location>
        <begin position="26"/>
        <end position="138"/>
    </location>
</feature>
<sequence length="138" mass="14269">MSSKISYVLILTVFIASLLTLIVNGSPDPQDTPSVSLTTPSTPTLPGTTPSINPTETTPPTIPTIPGTSPLSSIPGSTNSSTTETEPTTDPSSTSAPPTADKSTSPTNSSASSPQFMPRTLYVIGLLTFIFELFLIIA</sequence>
<accession>A0A9N8WQP6</accession>
<name>A0A9N8WQP6_9GLOM</name>
<feature type="region of interest" description="Disordered" evidence="1">
    <location>
        <begin position="29"/>
        <end position="115"/>
    </location>
</feature>
<dbReference type="OrthoDB" id="10619023at2759"/>
<evidence type="ECO:0000313" key="5">
    <source>
        <dbReference type="Proteomes" id="UP000789706"/>
    </source>
</evidence>
<dbReference type="EMBL" id="CAJVPK010000317">
    <property type="protein sequence ID" value="CAG8493308.1"/>
    <property type="molecule type" value="Genomic_DNA"/>
</dbReference>
<protein>
    <submittedName>
        <fullName evidence="4">7933_t:CDS:1</fullName>
    </submittedName>
</protein>
<evidence type="ECO:0000256" key="1">
    <source>
        <dbReference type="SAM" id="MobiDB-lite"/>
    </source>
</evidence>
<evidence type="ECO:0000256" key="3">
    <source>
        <dbReference type="SAM" id="SignalP"/>
    </source>
</evidence>